<reference evidence="2" key="1">
    <citation type="submission" date="2020-10" db="EMBL/GenBank/DDBJ databases">
        <authorList>
            <person name="Gilroy R."/>
        </authorList>
    </citation>
    <scope>NUCLEOTIDE SEQUENCE</scope>
    <source>
        <strain evidence="2">10669</strain>
    </source>
</reference>
<proteinExistence type="predicted"/>
<protein>
    <submittedName>
        <fullName evidence="2">Uncharacterized protein</fullName>
    </submittedName>
</protein>
<reference evidence="2" key="2">
    <citation type="journal article" date="2021" name="PeerJ">
        <title>Extensive microbial diversity within the chicken gut microbiome revealed by metagenomics and culture.</title>
        <authorList>
            <person name="Gilroy R."/>
            <person name="Ravi A."/>
            <person name="Getino M."/>
            <person name="Pursley I."/>
            <person name="Horton D.L."/>
            <person name="Alikhan N.F."/>
            <person name="Baker D."/>
            <person name="Gharbi K."/>
            <person name="Hall N."/>
            <person name="Watson M."/>
            <person name="Adriaenssens E.M."/>
            <person name="Foster-Nyarko E."/>
            <person name="Jarju S."/>
            <person name="Secka A."/>
            <person name="Antonio M."/>
            <person name="Oren A."/>
            <person name="Chaudhuri R.R."/>
            <person name="La Ragione R."/>
            <person name="Hildebrand F."/>
            <person name="Pallen M.J."/>
        </authorList>
    </citation>
    <scope>NUCLEOTIDE SEQUENCE</scope>
    <source>
        <strain evidence="2">10669</strain>
    </source>
</reference>
<evidence type="ECO:0000313" key="3">
    <source>
        <dbReference type="Proteomes" id="UP000886812"/>
    </source>
</evidence>
<dbReference type="EMBL" id="DVOG01000113">
    <property type="protein sequence ID" value="HIV04354.1"/>
    <property type="molecule type" value="Genomic_DNA"/>
</dbReference>
<comment type="caution">
    <text evidence="2">The sequence shown here is derived from an EMBL/GenBank/DDBJ whole genome shotgun (WGS) entry which is preliminary data.</text>
</comment>
<sequence length="62" mass="6925">MMLSDIGMEAKAAKPKRRAGISKTEFAGNRFSPGVRADDFSRFAEKKNLQKRAAGESYESER</sequence>
<evidence type="ECO:0000313" key="2">
    <source>
        <dbReference type="EMBL" id="HIV04354.1"/>
    </source>
</evidence>
<dbReference type="Proteomes" id="UP000886812">
    <property type="component" value="Unassembled WGS sequence"/>
</dbReference>
<organism evidence="2 3">
    <name type="scientific">Candidatus Spyradosoma merdigallinarum</name>
    <dbReference type="NCBI Taxonomy" id="2840950"/>
    <lineage>
        <taxon>Bacteria</taxon>
        <taxon>Pseudomonadati</taxon>
        <taxon>Verrucomicrobiota</taxon>
        <taxon>Opitutia</taxon>
        <taxon>Opitutia incertae sedis</taxon>
        <taxon>Candidatus Spyradosoma</taxon>
    </lineage>
</organism>
<dbReference type="AlphaFoldDB" id="A0A9D1NKL3"/>
<gene>
    <name evidence="2" type="ORF">IAC75_04290</name>
</gene>
<accession>A0A9D1NKL3</accession>
<evidence type="ECO:0000256" key="1">
    <source>
        <dbReference type="SAM" id="MobiDB-lite"/>
    </source>
</evidence>
<name>A0A9D1NKL3_9BACT</name>
<feature type="region of interest" description="Disordered" evidence="1">
    <location>
        <begin position="1"/>
        <end position="21"/>
    </location>
</feature>